<dbReference type="InterPro" id="IPR000504">
    <property type="entry name" value="RRM_dom"/>
</dbReference>
<keyword evidence="1" id="KW-0507">mRNA processing</keyword>
<dbReference type="GO" id="GO:0005681">
    <property type="term" value="C:spliceosomal complex"/>
    <property type="evidence" value="ECO:0007669"/>
    <property type="project" value="TreeGrafter"/>
</dbReference>
<reference evidence="7 8" key="1">
    <citation type="journal article" date="2018" name="G3 (Bethesda)">
        <title>Phylogenetic and Phylogenomic Definition of Rhizopus Species.</title>
        <authorList>
            <person name="Gryganskyi A.P."/>
            <person name="Golan J."/>
            <person name="Dolatabadi S."/>
            <person name="Mondo S."/>
            <person name="Robb S."/>
            <person name="Idnurm A."/>
            <person name="Muszewska A."/>
            <person name="Steczkiewicz K."/>
            <person name="Masonjones S."/>
            <person name="Liao H.L."/>
            <person name="Gajdeczka M.T."/>
            <person name="Anike F."/>
            <person name="Vuek A."/>
            <person name="Anishchenko I.M."/>
            <person name="Voigt K."/>
            <person name="de Hoog G.S."/>
            <person name="Smith M.E."/>
            <person name="Heitman J."/>
            <person name="Vilgalys R."/>
            <person name="Stajich J.E."/>
        </authorList>
    </citation>
    <scope>NUCLEOTIDE SEQUENCE [LARGE SCALE GENOMIC DNA]</scope>
    <source>
        <strain evidence="7 8">LSU 92-RS-03</strain>
    </source>
</reference>
<dbReference type="SUPFAM" id="SSF101233">
    <property type="entry name" value="PWI domain"/>
    <property type="match status" value="1"/>
</dbReference>
<dbReference type="Gene3D" id="3.30.70.330">
    <property type="match status" value="1"/>
</dbReference>
<dbReference type="SMART" id="SM00311">
    <property type="entry name" value="PWI"/>
    <property type="match status" value="1"/>
</dbReference>
<evidence type="ECO:0000256" key="3">
    <source>
        <dbReference type="SAM" id="Coils"/>
    </source>
</evidence>
<evidence type="ECO:0000256" key="4">
    <source>
        <dbReference type="SAM" id="MobiDB-lite"/>
    </source>
</evidence>
<dbReference type="SUPFAM" id="SSF54928">
    <property type="entry name" value="RNA-binding domain, RBD"/>
    <property type="match status" value="1"/>
</dbReference>
<keyword evidence="2" id="KW-0694">RNA-binding</keyword>
<dbReference type="PROSITE" id="PS50102">
    <property type="entry name" value="RRM"/>
    <property type="match status" value="1"/>
</dbReference>
<feature type="coiled-coil region" evidence="3">
    <location>
        <begin position="132"/>
        <end position="183"/>
    </location>
</feature>
<dbReference type="PROSITE" id="PS51025">
    <property type="entry name" value="PWI"/>
    <property type="match status" value="1"/>
</dbReference>
<dbReference type="AlphaFoldDB" id="A0A367KR01"/>
<dbReference type="PANTHER" id="PTHR18806:SF4">
    <property type="entry name" value="RNA-BINDING PROTEIN 25"/>
    <property type="match status" value="1"/>
</dbReference>
<dbReference type="InterPro" id="IPR034268">
    <property type="entry name" value="RBM25_RRM"/>
</dbReference>
<dbReference type="STRING" id="4846.A0A367KR01"/>
<proteinExistence type="predicted"/>
<dbReference type="Pfam" id="PF01480">
    <property type="entry name" value="PWI"/>
    <property type="match status" value="1"/>
</dbReference>
<dbReference type="GO" id="GO:0006397">
    <property type="term" value="P:mRNA processing"/>
    <property type="evidence" value="ECO:0007669"/>
    <property type="project" value="UniProtKB-KW"/>
</dbReference>
<dbReference type="OrthoDB" id="6275295at2759"/>
<gene>
    <name evidence="7" type="ORF">CU098_011575</name>
</gene>
<evidence type="ECO:0008006" key="9">
    <source>
        <dbReference type="Google" id="ProtNLM"/>
    </source>
</evidence>
<evidence type="ECO:0000313" key="7">
    <source>
        <dbReference type="EMBL" id="RCI04645.1"/>
    </source>
</evidence>
<feature type="region of interest" description="Disordered" evidence="4">
    <location>
        <begin position="187"/>
        <end position="224"/>
    </location>
</feature>
<feature type="compositionally biased region" description="Basic and acidic residues" evidence="4">
    <location>
        <begin position="211"/>
        <end position="224"/>
    </location>
</feature>
<dbReference type="Pfam" id="PF00076">
    <property type="entry name" value="RRM_1"/>
    <property type="match status" value="1"/>
</dbReference>
<evidence type="ECO:0000313" key="8">
    <source>
        <dbReference type="Proteomes" id="UP000253551"/>
    </source>
</evidence>
<feature type="domain" description="PWI" evidence="6">
    <location>
        <begin position="425"/>
        <end position="516"/>
    </location>
</feature>
<dbReference type="InterPro" id="IPR012677">
    <property type="entry name" value="Nucleotide-bd_a/b_plait_sf"/>
</dbReference>
<evidence type="ECO:0000256" key="1">
    <source>
        <dbReference type="ARBA" id="ARBA00022664"/>
    </source>
</evidence>
<organism evidence="7 8">
    <name type="scientific">Rhizopus stolonifer</name>
    <name type="common">Rhizopus nigricans</name>
    <dbReference type="NCBI Taxonomy" id="4846"/>
    <lineage>
        <taxon>Eukaryota</taxon>
        <taxon>Fungi</taxon>
        <taxon>Fungi incertae sedis</taxon>
        <taxon>Mucoromycota</taxon>
        <taxon>Mucoromycotina</taxon>
        <taxon>Mucoromycetes</taxon>
        <taxon>Mucorales</taxon>
        <taxon>Mucorineae</taxon>
        <taxon>Rhizopodaceae</taxon>
        <taxon>Rhizopus</taxon>
    </lineage>
</organism>
<keyword evidence="8" id="KW-1185">Reference proteome</keyword>
<feature type="coiled-coil region" evidence="3">
    <location>
        <begin position="299"/>
        <end position="339"/>
    </location>
</feature>
<comment type="caution">
    <text evidence="7">The sequence shown here is derived from an EMBL/GenBank/DDBJ whole genome shotgun (WGS) entry which is preliminary data.</text>
</comment>
<dbReference type="InterPro" id="IPR002483">
    <property type="entry name" value="PWI_dom"/>
</dbReference>
<feature type="domain" description="RRM" evidence="5">
    <location>
        <begin position="38"/>
        <end position="127"/>
    </location>
</feature>
<dbReference type="SMART" id="SM00360">
    <property type="entry name" value="RRM"/>
    <property type="match status" value="1"/>
</dbReference>
<dbReference type="EMBL" id="PJQM01000620">
    <property type="protein sequence ID" value="RCI04645.1"/>
    <property type="molecule type" value="Genomic_DNA"/>
</dbReference>
<dbReference type="Proteomes" id="UP000253551">
    <property type="component" value="Unassembled WGS sequence"/>
</dbReference>
<dbReference type="PANTHER" id="PTHR18806">
    <property type="entry name" value="RBM25 PROTEIN"/>
    <property type="match status" value="1"/>
</dbReference>
<sequence length="516" mass="61257">MDPYRNNQYNYRPTSYGLPPSTTFIPATKPLTSEEKLNTLFVGAIVPGITDEWIVALLEMCGNLMHWKRTKDPSGKPKGFGFATFADTDSVLCALRVLGGETTPGVTLKSLDGSPVEKKLIVKADDTVRKHLDDYQRQHQQANNQASDQERYDKVKQHLQTIYGEARDESDALAKELAFYKERAAQQDAKRFSRGPTEHSYPQDTLTDEEIERRRKEKHDRDVENAYHQREKRFEQREMVKMREYKKDMKREIELEERESKDKAYWLDRLAHWDDQVEMMRGEEPYYADRSRWRRMRDIQKRREEERDEEDRRRELQEIELEKQRLEEEEKRKKESRLLQRDATDDTKIALKPTKLNFNLNIKRNTLGGADDEEEEEAKKKRRVLVPLDYSGIETNVENDHEDLSPEERQRRVKDLIDSIPSSQAELWEYHVKWDELTEELIETKLHPFVSKKIMDLLGMEEEDLVNYVLQFIREKKGPNELVSELEGALDEDALVFVMKLWRALIFETERKYKHL</sequence>
<accession>A0A367KR01</accession>
<protein>
    <recommendedName>
        <fullName evidence="9">PWI domain-containing protein</fullName>
    </recommendedName>
</protein>
<dbReference type="InterPro" id="IPR052768">
    <property type="entry name" value="RBM25"/>
</dbReference>
<dbReference type="InterPro" id="IPR035979">
    <property type="entry name" value="RBD_domain_sf"/>
</dbReference>
<evidence type="ECO:0000256" key="2">
    <source>
        <dbReference type="PROSITE-ProRule" id="PRU00176"/>
    </source>
</evidence>
<dbReference type="Gene3D" id="1.20.1390.10">
    <property type="entry name" value="PWI domain"/>
    <property type="match status" value="1"/>
</dbReference>
<name>A0A367KR01_RHIST</name>
<keyword evidence="3" id="KW-0175">Coiled coil</keyword>
<evidence type="ECO:0000259" key="5">
    <source>
        <dbReference type="PROSITE" id="PS50102"/>
    </source>
</evidence>
<evidence type="ECO:0000259" key="6">
    <source>
        <dbReference type="PROSITE" id="PS51025"/>
    </source>
</evidence>
<dbReference type="CDD" id="cd12446">
    <property type="entry name" value="RRM_RBM25"/>
    <property type="match status" value="1"/>
</dbReference>
<dbReference type="GO" id="GO:0003729">
    <property type="term" value="F:mRNA binding"/>
    <property type="evidence" value="ECO:0007669"/>
    <property type="project" value="TreeGrafter"/>
</dbReference>
<dbReference type="InterPro" id="IPR036483">
    <property type="entry name" value="PWI_dom_sf"/>
</dbReference>